<evidence type="ECO:0000256" key="1">
    <source>
        <dbReference type="ARBA" id="ARBA00000073"/>
    </source>
</evidence>
<dbReference type="RefSeq" id="WP_213236323.1">
    <property type="nucleotide sequence ID" value="NZ_JAHBCL010000010.1"/>
</dbReference>
<dbReference type="CDD" id="cd02869">
    <property type="entry name" value="PseudoU_synth_RluA_like"/>
    <property type="match status" value="1"/>
</dbReference>
<gene>
    <name evidence="7" type="ORF">KHM83_07225</name>
</gene>
<dbReference type="Proteomes" id="UP000746471">
    <property type="component" value="Unassembled WGS sequence"/>
</dbReference>
<organism evidence="7 8">
    <name type="scientific">Fusibacter paucivorans</name>
    <dbReference type="NCBI Taxonomy" id="76009"/>
    <lineage>
        <taxon>Bacteria</taxon>
        <taxon>Bacillati</taxon>
        <taxon>Bacillota</taxon>
        <taxon>Clostridia</taxon>
        <taxon>Eubacteriales</taxon>
        <taxon>Eubacteriales Family XII. Incertae Sedis</taxon>
        <taxon>Fusibacter</taxon>
    </lineage>
</organism>
<accession>A0ABS5PMQ1</accession>
<dbReference type="InterPro" id="IPR050188">
    <property type="entry name" value="RluA_PseudoU_synthase"/>
</dbReference>
<evidence type="ECO:0000259" key="6">
    <source>
        <dbReference type="Pfam" id="PF00849"/>
    </source>
</evidence>
<comment type="similarity">
    <text evidence="2">Belongs to the pseudouridine synthase RluA family.</text>
</comment>
<dbReference type="Pfam" id="PF00849">
    <property type="entry name" value="PseudoU_synth_2"/>
    <property type="match status" value="1"/>
</dbReference>
<evidence type="ECO:0000256" key="5">
    <source>
        <dbReference type="ARBA" id="ARBA00033164"/>
    </source>
</evidence>
<dbReference type="InterPro" id="IPR020103">
    <property type="entry name" value="PsdUridine_synth_cat_dom_sf"/>
</dbReference>
<evidence type="ECO:0000256" key="2">
    <source>
        <dbReference type="ARBA" id="ARBA00010876"/>
    </source>
</evidence>
<sequence>MLKSLEILFENDRFMVVVKPQNTPVQATRAGSISMLDLAEDYMTFKCGVENPYVGLVHRLDQPTGGLMLLSKSPDATKKLNEAFRNHRVEKKYLVLIQGHIVPESADVCHYLSADSKANYVTVSKNPAPGYQKAILHYRCLRHDTWQNQPVSLLEIHLDTGRQHQIRCQMSTLGHGVIGDRKYGVVIANEPLMLWAYALTFSDQKKHYHFELPPSVEPMQSIYQVTTD</sequence>
<keyword evidence="3" id="KW-0413">Isomerase</keyword>
<evidence type="ECO:0000313" key="7">
    <source>
        <dbReference type="EMBL" id="MBS7526465.1"/>
    </source>
</evidence>
<dbReference type="PANTHER" id="PTHR21600">
    <property type="entry name" value="MITOCHONDRIAL RNA PSEUDOURIDINE SYNTHASE"/>
    <property type="match status" value="1"/>
</dbReference>
<evidence type="ECO:0000313" key="8">
    <source>
        <dbReference type="Proteomes" id="UP000746471"/>
    </source>
</evidence>
<evidence type="ECO:0000256" key="4">
    <source>
        <dbReference type="ARBA" id="ARBA00031870"/>
    </source>
</evidence>
<dbReference type="PANTHER" id="PTHR21600:SF83">
    <property type="entry name" value="PSEUDOURIDYLATE SYNTHASE RPUSD4, MITOCHONDRIAL"/>
    <property type="match status" value="1"/>
</dbReference>
<dbReference type="EMBL" id="JAHBCL010000010">
    <property type="protein sequence ID" value="MBS7526465.1"/>
    <property type="molecule type" value="Genomic_DNA"/>
</dbReference>
<reference evidence="7 8" key="1">
    <citation type="submission" date="2021-05" db="EMBL/GenBank/DDBJ databases">
        <title>Fusibacter ferrireducens sp. nov., an anaerobic, sulfur- and Fe-reducing bacterium isolated from the mangrove sediment.</title>
        <authorList>
            <person name="Qiu D."/>
        </authorList>
    </citation>
    <scope>NUCLEOTIDE SEQUENCE [LARGE SCALE GENOMIC DNA]</scope>
    <source>
        <strain evidence="7 8">DSM 12116</strain>
    </source>
</reference>
<comment type="catalytic activity">
    <reaction evidence="1">
        <text>a uridine in RNA = a pseudouridine in RNA</text>
        <dbReference type="Rhea" id="RHEA:48348"/>
        <dbReference type="Rhea" id="RHEA-COMP:12068"/>
        <dbReference type="Rhea" id="RHEA-COMP:12069"/>
        <dbReference type="ChEBI" id="CHEBI:65314"/>
        <dbReference type="ChEBI" id="CHEBI:65315"/>
    </reaction>
</comment>
<dbReference type="SUPFAM" id="SSF55120">
    <property type="entry name" value="Pseudouridine synthase"/>
    <property type="match status" value="1"/>
</dbReference>
<proteinExistence type="inferred from homology"/>
<protein>
    <recommendedName>
        <fullName evidence="4">RNA pseudouridylate synthase</fullName>
    </recommendedName>
    <alternativeName>
        <fullName evidence="5">RNA-uridine isomerase</fullName>
    </alternativeName>
</protein>
<comment type="caution">
    <text evidence="7">The sequence shown here is derived from an EMBL/GenBank/DDBJ whole genome shotgun (WGS) entry which is preliminary data.</text>
</comment>
<feature type="domain" description="Pseudouridine synthase RsuA/RluA-like" evidence="6">
    <location>
        <begin position="14"/>
        <end position="171"/>
    </location>
</feature>
<dbReference type="Gene3D" id="3.30.2350.10">
    <property type="entry name" value="Pseudouridine synthase"/>
    <property type="match status" value="1"/>
</dbReference>
<evidence type="ECO:0000256" key="3">
    <source>
        <dbReference type="ARBA" id="ARBA00023235"/>
    </source>
</evidence>
<name>A0ABS5PMQ1_9FIRM</name>
<dbReference type="InterPro" id="IPR006145">
    <property type="entry name" value="PsdUridine_synth_RsuA/RluA"/>
</dbReference>
<keyword evidence="8" id="KW-1185">Reference proteome</keyword>